<evidence type="ECO:0000313" key="9">
    <source>
        <dbReference type="EMBL" id="GAA0157038.1"/>
    </source>
</evidence>
<comment type="subcellular location">
    <subcellularLocation>
        <location evidence="1">Nucleus</location>
    </subcellularLocation>
</comment>
<dbReference type="EMBL" id="BAABME010003009">
    <property type="protein sequence ID" value="GAA0157038.1"/>
    <property type="molecule type" value="Genomic_DNA"/>
</dbReference>
<dbReference type="Pfam" id="PF00929">
    <property type="entry name" value="RNase_T"/>
    <property type="match status" value="1"/>
</dbReference>
<evidence type="ECO:0000256" key="4">
    <source>
        <dbReference type="ARBA" id="ARBA00022801"/>
    </source>
</evidence>
<name>A0AAV3Q3L9_LITER</name>
<dbReference type="FunFam" id="3.30.420.10:FF:000019">
    <property type="entry name" value="RNA exonuclease NEF-sp"/>
    <property type="match status" value="1"/>
</dbReference>
<dbReference type="GO" id="GO:0004527">
    <property type="term" value="F:exonuclease activity"/>
    <property type="evidence" value="ECO:0007669"/>
    <property type="project" value="UniProtKB-KW"/>
</dbReference>
<dbReference type="InterPro" id="IPR013520">
    <property type="entry name" value="Ribonucl_H"/>
</dbReference>
<dbReference type="AlphaFoldDB" id="A0AAV3Q3L9"/>
<proteinExistence type="inferred from homology"/>
<comment type="similarity">
    <text evidence="2">Belongs to the REXO1/REXO3 family.</text>
</comment>
<evidence type="ECO:0000259" key="8">
    <source>
        <dbReference type="SMART" id="SM00479"/>
    </source>
</evidence>
<evidence type="ECO:0000256" key="1">
    <source>
        <dbReference type="ARBA" id="ARBA00004123"/>
    </source>
</evidence>
<evidence type="ECO:0000256" key="2">
    <source>
        <dbReference type="ARBA" id="ARBA00006357"/>
    </source>
</evidence>
<gene>
    <name evidence="9" type="ORF">LIER_14388</name>
</gene>
<evidence type="ECO:0000256" key="7">
    <source>
        <dbReference type="SAM" id="MobiDB-lite"/>
    </source>
</evidence>
<dbReference type="GO" id="GO:0003676">
    <property type="term" value="F:nucleic acid binding"/>
    <property type="evidence" value="ECO:0007669"/>
    <property type="project" value="InterPro"/>
</dbReference>
<dbReference type="Gene3D" id="3.30.420.10">
    <property type="entry name" value="Ribonuclease H-like superfamily/Ribonuclease H"/>
    <property type="match status" value="1"/>
</dbReference>
<keyword evidence="3" id="KW-0540">Nuclease</keyword>
<dbReference type="InterPro" id="IPR036397">
    <property type="entry name" value="RNaseH_sf"/>
</dbReference>
<keyword evidence="5" id="KW-0269">Exonuclease</keyword>
<comment type="caution">
    <text evidence="9">The sequence shown here is derived from an EMBL/GenBank/DDBJ whole genome shotgun (WGS) entry which is preliminary data.</text>
</comment>
<feature type="region of interest" description="Disordered" evidence="7">
    <location>
        <begin position="143"/>
        <end position="166"/>
    </location>
</feature>
<evidence type="ECO:0000256" key="5">
    <source>
        <dbReference type="ARBA" id="ARBA00022839"/>
    </source>
</evidence>
<dbReference type="GO" id="GO:0005634">
    <property type="term" value="C:nucleus"/>
    <property type="evidence" value="ECO:0007669"/>
    <property type="project" value="UniProtKB-SubCell"/>
</dbReference>
<evidence type="ECO:0000256" key="6">
    <source>
        <dbReference type="ARBA" id="ARBA00023242"/>
    </source>
</evidence>
<dbReference type="InterPro" id="IPR012337">
    <property type="entry name" value="RNaseH-like_sf"/>
</dbReference>
<evidence type="ECO:0000313" key="10">
    <source>
        <dbReference type="Proteomes" id="UP001454036"/>
    </source>
</evidence>
<evidence type="ECO:0000256" key="3">
    <source>
        <dbReference type="ARBA" id="ARBA00022722"/>
    </source>
</evidence>
<sequence>MKMSSQNNQTEASCEDKDSKAKAFFDIYGPQARADVVYKQPEANATLSLHDIQGLVTWVLADGFMPSWVFIKNKPLIPKVAMLYVPGLDAALYLSHTKLLRSLKEFCGIPRAVLALRCISDGIQTIDTLLTCKVKRKRDATEPISKKVPHTSEEATCRPDPEDSSHDPLNGIPFPVTYYTLTARELEENGYVLTQPDFFSTLPAPSVEKPPFEILALDCEMCITREGFELTRVTLVDIKGQVILDKLVKPTNAITDYNTRYSGITPDMMDGITTTLKEIQAEFLKLVYKETILVGHSLENDLLALKICHELVIDTAVLYKNPKGRSYKTALRILTRKFLFREIQDSENGHDSIEDARATMELALLKIRHGPDFGSPPSFARRKLLAILSDSGKASSLVDHISIVKRYASESSHTIPVSSDDEALLKAKKEVRNEKVHFVWSQFSELYSYFKSQANDEEKLNAKLAEMISLLTCSNNKSTGKKSIRYNLTSELKDVLSRIDGKIRSLHSSLPPNAMLIICTGHGDTAIVHRLRNMLSEQTETALSRDKLVKVLEELQAQAEVGLCFVGIKK</sequence>
<dbReference type="PANTHER" id="PTHR12801:SF157">
    <property type="entry name" value="SMALL RNA DEGRADING NUCLEASE 5"/>
    <property type="match status" value="1"/>
</dbReference>
<dbReference type="InterPro" id="IPR047021">
    <property type="entry name" value="REXO1/3/4-like"/>
</dbReference>
<keyword evidence="6" id="KW-0539">Nucleus</keyword>
<dbReference type="InterPro" id="IPR034922">
    <property type="entry name" value="REX1-like_exo"/>
</dbReference>
<keyword evidence="10" id="KW-1185">Reference proteome</keyword>
<dbReference type="Proteomes" id="UP001454036">
    <property type="component" value="Unassembled WGS sequence"/>
</dbReference>
<dbReference type="SUPFAM" id="SSF53098">
    <property type="entry name" value="Ribonuclease H-like"/>
    <property type="match status" value="1"/>
</dbReference>
<organism evidence="9 10">
    <name type="scientific">Lithospermum erythrorhizon</name>
    <name type="common">Purple gromwell</name>
    <name type="synonym">Lithospermum officinale var. erythrorhizon</name>
    <dbReference type="NCBI Taxonomy" id="34254"/>
    <lineage>
        <taxon>Eukaryota</taxon>
        <taxon>Viridiplantae</taxon>
        <taxon>Streptophyta</taxon>
        <taxon>Embryophyta</taxon>
        <taxon>Tracheophyta</taxon>
        <taxon>Spermatophyta</taxon>
        <taxon>Magnoliopsida</taxon>
        <taxon>eudicotyledons</taxon>
        <taxon>Gunneridae</taxon>
        <taxon>Pentapetalae</taxon>
        <taxon>asterids</taxon>
        <taxon>lamiids</taxon>
        <taxon>Boraginales</taxon>
        <taxon>Boraginaceae</taxon>
        <taxon>Boraginoideae</taxon>
        <taxon>Lithospermeae</taxon>
        <taxon>Lithospermum</taxon>
    </lineage>
</organism>
<feature type="domain" description="Exonuclease" evidence="8">
    <location>
        <begin position="213"/>
        <end position="372"/>
    </location>
</feature>
<dbReference type="CDD" id="cd06145">
    <property type="entry name" value="REX1_like"/>
    <property type="match status" value="1"/>
</dbReference>
<protein>
    <submittedName>
        <fullName evidence="9">Exoribonuclease</fullName>
    </submittedName>
</protein>
<keyword evidence="4" id="KW-0378">Hydrolase</keyword>
<dbReference type="PANTHER" id="PTHR12801">
    <property type="entry name" value="RNA EXONUCLEASE REXO1 / RECO3 FAMILY MEMBER-RELATED"/>
    <property type="match status" value="1"/>
</dbReference>
<reference evidence="9 10" key="1">
    <citation type="submission" date="2024-01" db="EMBL/GenBank/DDBJ databases">
        <title>The complete chloroplast genome sequence of Lithospermum erythrorhizon: insights into the phylogenetic relationship among Boraginaceae species and the maternal lineages of purple gromwells.</title>
        <authorList>
            <person name="Okada T."/>
            <person name="Watanabe K."/>
        </authorList>
    </citation>
    <scope>NUCLEOTIDE SEQUENCE [LARGE SCALE GENOMIC DNA]</scope>
</reference>
<dbReference type="SMART" id="SM00479">
    <property type="entry name" value="EXOIII"/>
    <property type="match status" value="1"/>
</dbReference>
<accession>A0AAV3Q3L9</accession>